<evidence type="ECO:0000313" key="9">
    <source>
        <dbReference type="EMBL" id="EON68171.1"/>
    </source>
</evidence>
<dbReference type="GeneID" id="19904631"/>
<dbReference type="GO" id="GO:0031440">
    <property type="term" value="P:regulation of mRNA 3'-end processing"/>
    <property type="evidence" value="ECO:0007669"/>
    <property type="project" value="TreeGrafter"/>
</dbReference>
<feature type="compositionally biased region" description="Polar residues" evidence="7">
    <location>
        <begin position="709"/>
        <end position="722"/>
    </location>
</feature>
<dbReference type="PANTHER" id="PTHR11477:SF11">
    <property type="entry name" value="TRANSCRIPTION FACTOR BYE1"/>
    <property type="match status" value="1"/>
</dbReference>
<evidence type="ECO:0000256" key="1">
    <source>
        <dbReference type="ARBA" id="ARBA00002311"/>
    </source>
</evidence>
<feature type="region of interest" description="Disordered" evidence="7">
    <location>
        <begin position="495"/>
        <end position="534"/>
    </location>
</feature>
<dbReference type="InterPro" id="IPR055499">
    <property type="entry name" value="DUF7071"/>
</dbReference>
<dbReference type="SMART" id="SM00249">
    <property type="entry name" value="PHD"/>
    <property type="match status" value="1"/>
</dbReference>
<feature type="compositionally biased region" description="Polar residues" evidence="7">
    <location>
        <begin position="510"/>
        <end position="528"/>
    </location>
</feature>
<dbReference type="Pfam" id="PF23257">
    <property type="entry name" value="DUF7071"/>
    <property type="match status" value="1"/>
</dbReference>
<name>R7Z2N7_CONA1</name>
<dbReference type="InterPro" id="IPR011011">
    <property type="entry name" value="Znf_FYVE_PHD"/>
</dbReference>
<feature type="compositionally biased region" description="Basic residues" evidence="7">
    <location>
        <begin position="27"/>
        <end position="37"/>
    </location>
</feature>
<feature type="domain" description="TFIIS central" evidence="8">
    <location>
        <begin position="282"/>
        <end position="408"/>
    </location>
</feature>
<proteinExistence type="inferred from homology"/>
<evidence type="ECO:0000313" key="10">
    <source>
        <dbReference type="Proteomes" id="UP000016924"/>
    </source>
</evidence>
<dbReference type="OMA" id="AWISCET"/>
<dbReference type="Pfam" id="PF20826">
    <property type="entry name" value="PHD_5"/>
    <property type="match status" value="1"/>
</dbReference>
<gene>
    <name evidence="9" type="ORF">W97_07320</name>
</gene>
<evidence type="ECO:0000256" key="3">
    <source>
        <dbReference type="ARBA" id="ARBA00021616"/>
    </source>
</evidence>
<dbReference type="GO" id="GO:0031564">
    <property type="term" value="P:transcription antitermination"/>
    <property type="evidence" value="ECO:0007669"/>
    <property type="project" value="TreeGrafter"/>
</dbReference>
<dbReference type="Gene3D" id="3.30.40.10">
    <property type="entry name" value="Zinc/RING finger domain, C3HC4 (zinc finger)"/>
    <property type="match status" value="1"/>
</dbReference>
<dbReference type="GO" id="GO:0006362">
    <property type="term" value="P:transcription elongation by RNA polymerase I"/>
    <property type="evidence" value="ECO:0007669"/>
    <property type="project" value="TreeGrafter"/>
</dbReference>
<dbReference type="OrthoDB" id="79252at2759"/>
<dbReference type="HOGENOM" id="CLU_009292_0_0_1"/>
<evidence type="ECO:0000256" key="7">
    <source>
        <dbReference type="SAM" id="MobiDB-lite"/>
    </source>
</evidence>
<keyword evidence="4" id="KW-0479">Metal-binding</keyword>
<sequence>MSERRSARATKGQHTNRELPDAPPITNRKKGKAKSKKAAAGDNEDEGDKEDIWRCICGAVSQETDEVGGAMVCCDSCDAWQHNVCMGLDEGDEPPTYFCEQCKPENHTELLAAIQRGEKPWELRVEQRDGKKKGKGKKKGGRQSRTSAIRAGISEDGSSPKPQQSSPAMLPQESSTLQTTEADSEAAVPDQEVHRDPHTLRHGYLLTASQQPPPPPPAQEEQIKYEPIAESDDQGKRKRSRSSHANGDAALKRRKQSGGSVAEDRRGSGQGPVAQIKDLPTDRQKVAQHLQKVMADGIQKAVKDGSYRIPDVDSRATVSERHAIAVEYAMHVHHGERTPAYTTQFRSISANIKMNPALLNRLLNGSLTADELSVMSSEDMASEERQLEDAKIKEQADKQAMLIHEEGPRIRKTHKGEEIIDDDRSQRRAEEVYPEPPVPRRESAIQSDEVMREGSPSVELPEDVGAVQPLHIDTSAAHRSSTSRPSATGFDITNIWSSVGSPDEHHRRASQTLARQNSEAIPHQQQGTVHDPDIDMLLRDDDNDGYQPFSPAENAAAPEICWSGQVTMPHIASFTASARHVAGGDVSQKVPWSDLLVPTPLSVNGRISVAVGNEYISSMKFTPTIDVAVLALTPNPSDRDEFAKLYDYFHKRQRWGSIGAHDHALLKDLYIIPLEAGAGPFPPFYDELQYKVIEMPRPENMLLLAVVSRTGSPPGSSIQTPSRPEVSDPAPHSGQPQQPLPPYTLLPPPQYSPVAGHNAGPPNNLPPSYGSPYASLHGQPQPQPQLQPQQQQQQPQQSPSFPAYPPFGSPPLSMAQQILGPYIDAPVVQMMMASSGGNMPEELLRNLRAALDKVPAAASDFTILQQELYGGGGGR</sequence>
<comment type="function">
    <text evidence="1">Negative regulator of transcription elongation.</text>
</comment>
<keyword evidence="10" id="KW-1185">Reference proteome</keyword>
<feature type="compositionally biased region" description="Basic residues" evidence="7">
    <location>
        <begin position="130"/>
        <end position="142"/>
    </location>
</feature>
<dbReference type="Gene3D" id="1.10.472.30">
    <property type="entry name" value="Transcription elongation factor S-II, central domain"/>
    <property type="match status" value="1"/>
</dbReference>
<dbReference type="RefSeq" id="XP_007783488.1">
    <property type="nucleotide sequence ID" value="XM_007785298.1"/>
</dbReference>
<dbReference type="STRING" id="1168221.R7Z2N7"/>
<comment type="similarity">
    <text evidence="2">Belongs to the BYE1 family.</text>
</comment>
<feature type="compositionally biased region" description="Polar residues" evidence="7">
    <location>
        <begin position="156"/>
        <end position="181"/>
    </location>
</feature>
<dbReference type="CDD" id="cd21538">
    <property type="entry name" value="SPOC_TFIIS"/>
    <property type="match status" value="1"/>
</dbReference>
<dbReference type="PANTHER" id="PTHR11477">
    <property type="entry name" value="TRANSCRIPTION FACTOR S-II ZINC FINGER DOMAIN-CONTAINING PROTEIN"/>
    <property type="match status" value="1"/>
</dbReference>
<feature type="region of interest" description="Disordered" evidence="7">
    <location>
        <begin position="1"/>
        <end position="48"/>
    </location>
</feature>
<dbReference type="Pfam" id="PF07744">
    <property type="entry name" value="SPOC"/>
    <property type="match status" value="1"/>
</dbReference>
<keyword evidence="5" id="KW-0863">Zinc-finger</keyword>
<feature type="region of interest" description="Disordered" evidence="7">
    <location>
        <begin position="226"/>
        <end position="284"/>
    </location>
</feature>
<dbReference type="InterPro" id="IPR003618">
    <property type="entry name" value="TFIIS_cen_dom"/>
</dbReference>
<evidence type="ECO:0000256" key="2">
    <source>
        <dbReference type="ARBA" id="ARBA00011050"/>
    </source>
</evidence>
<dbReference type="GO" id="GO:0000977">
    <property type="term" value="F:RNA polymerase II transcription regulatory region sequence-specific DNA binding"/>
    <property type="evidence" value="ECO:0007669"/>
    <property type="project" value="TreeGrafter"/>
</dbReference>
<dbReference type="EMBL" id="JH767593">
    <property type="protein sequence ID" value="EON68171.1"/>
    <property type="molecule type" value="Genomic_DNA"/>
</dbReference>
<protein>
    <recommendedName>
        <fullName evidence="3">Transcription factor BYE1</fullName>
    </recommendedName>
</protein>
<dbReference type="InterPro" id="IPR001965">
    <property type="entry name" value="Znf_PHD"/>
</dbReference>
<dbReference type="CDD" id="cd15550">
    <property type="entry name" value="PHD_MLL5"/>
    <property type="match status" value="1"/>
</dbReference>
<accession>R7Z2N7</accession>
<dbReference type="InterPro" id="IPR012921">
    <property type="entry name" value="SPOC_C"/>
</dbReference>
<evidence type="ECO:0000256" key="4">
    <source>
        <dbReference type="ARBA" id="ARBA00022723"/>
    </source>
</evidence>
<dbReference type="GO" id="GO:0006368">
    <property type="term" value="P:transcription elongation by RNA polymerase II"/>
    <property type="evidence" value="ECO:0007669"/>
    <property type="project" value="TreeGrafter"/>
</dbReference>
<dbReference type="GO" id="GO:0001139">
    <property type="term" value="F:RNA polymerase II complex recruiting activity"/>
    <property type="evidence" value="ECO:0007669"/>
    <property type="project" value="TreeGrafter"/>
</dbReference>
<feature type="compositionally biased region" description="Basic and acidic residues" evidence="7">
    <location>
        <begin position="404"/>
        <end position="431"/>
    </location>
</feature>
<dbReference type="eggNOG" id="KOG1634">
    <property type="taxonomic scope" value="Eukaryota"/>
</dbReference>
<organism evidence="9 10">
    <name type="scientific">Coniosporium apollinis (strain CBS 100218)</name>
    <name type="common">Rock-inhabiting black yeast</name>
    <dbReference type="NCBI Taxonomy" id="1168221"/>
    <lineage>
        <taxon>Eukaryota</taxon>
        <taxon>Fungi</taxon>
        <taxon>Dikarya</taxon>
        <taxon>Ascomycota</taxon>
        <taxon>Pezizomycotina</taxon>
        <taxon>Dothideomycetes</taxon>
        <taxon>Dothideomycetes incertae sedis</taxon>
        <taxon>Coniosporium</taxon>
    </lineage>
</organism>
<dbReference type="InterPro" id="IPR019786">
    <property type="entry name" value="Zinc_finger_PHD-type_CS"/>
</dbReference>
<dbReference type="GO" id="GO:0005634">
    <property type="term" value="C:nucleus"/>
    <property type="evidence" value="ECO:0007669"/>
    <property type="project" value="TreeGrafter"/>
</dbReference>
<dbReference type="Proteomes" id="UP000016924">
    <property type="component" value="Unassembled WGS sequence"/>
</dbReference>
<dbReference type="SUPFAM" id="SSF57903">
    <property type="entry name" value="FYVE/PHD zinc finger"/>
    <property type="match status" value="1"/>
</dbReference>
<dbReference type="PROSITE" id="PS01359">
    <property type="entry name" value="ZF_PHD_1"/>
    <property type="match status" value="1"/>
</dbReference>
<keyword evidence="6" id="KW-0862">Zinc</keyword>
<feature type="region of interest" description="Disordered" evidence="7">
    <location>
        <begin position="709"/>
        <end position="813"/>
    </location>
</feature>
<dbReference type="GO" id="GO:0008270">
    <property type="term" value="F:zinc ion binding"/>
    <property type="evidence" value="ECO:0007669"/>
    <property type="project" value="UniProtKB-KW"/>
</dbReference>
<reference evidence="10" key="1">
    <citation type="submission" date="2012-06" db="EMBL/GenBank/DDBJ databases">
        <title>The genome sequence of Coniosporium apollinis CBS 100218.</title>
        <authorList>
            <consortium name="The Broad Institute Genome Sequencing Platform"/>
            <person name="Cuomo C."/>
            <person name="Gorbushina A."/>
            <person name="Noack S."/>
            <person name="Walker B."/>
            <person name="Young S.K."/>
            <person name="Zeng Q."/>
            <person name="Gargeya S."/>
            <person name="Fitzgerald M."/>
            <person name="Haas B."/>
            <person name="Abouelleil A."/>
            <person name="Alvarado L."/>
            <person name="Arachchi H.M."/>
            <person name="Berlin A.M."/>
            <person name="Chapman S.B."/>
            <person name="Goldberg J."/>
            <person name="Griggs A."/>
            <person name="Gujja S."/>
            <person name="Hansen M."/>
            <person name="Howarth C."/>
            <person name="Imamovic A."/>
            <person name="Larimer J."/>
            <person name="McCowan C."/>
            <person name="Montmayeur A."/>
            <person name="Murphy C."/>
            <person name="Neiman D."/>
            <person name="Pearson M."/>
            <person name="Priest M."/>
            <person name="Roberts A."/>
            <person name="Saif S."/>
            <person name="Shea T."/>
            <person name="Sisk P."/>
            <person name="Sykes S."/>
            <person name="Wortman J."/>
            <person name="Nusbaum C."/>
            <person name="Birren B."/>
        </authorList>
    </citation>
    <scope>NUCLEOTIDE SEQUENCE [LARGE SCALE GENOMIC DNA]</scope>
    <source>
        <strain evidence="10">CBS 100218</strain>
    </source>
</reference>
<feature type="compositionally biased region" description="Pro residues" evidence="7">
    <location>
        <begin position="738"/>
        <end position="751"/>
    </location>
</feature>
<evidence type="ECO:0000256" key="5">
    <source>
        <dbReference type="ARBA" id="ARBA00022771"/>
    </source>
</evidence>
<dbReference type="InterPro" id="IPR013083">
    <property type="entry name" value="Znf_RING/FYVE/PHD"/>
</dbReference>
<evidence type="ECO:0000256" key="6">
    <source>
        <dbReference type="ARBA" id="ARBA00022833"/>
    </source>
</evidence>
<dbReference type="Pfam" id="PF07500">
    <property type="entry name" value="TFIIS_M"/>
    <property type="match status" value="1"/>
</dbReference>
<feature type="region of interest" description="Disordered" evidence="7">
    <location>
        <begin position="121"/>
        <end position="195"/>
    </location>
</feature>
<feature type="compositionally biased region" description="Low complexity" evidence="7">
    <location>
        <begin position="784"/>
        <end position="797"/>
    </location>
</feature>
<dbReference type="SMART" id="SM00510">
    <property type="entry name" value="TFS2M"/>
    <property type="match status" value="1"/>
</dbReference>
<dbReference type="InterPro" id="IPR036575">
    <property type="entry name" value="TFIIS_cen_dom_sf"/>
</dbReference>
<dbReference type="SUPFAM" id="SSF46942">
    <property type="entry name" value="Elongation factor TFIIS domain 2"/>
    <property type="match status" value="1"/>
</dbReference>
<dbReference type="AlphaFoldDB" id="R7Z2N7"/>
<dbReference type="PROSITE" id="PS51321">
    <property type="entry name" value="TFIIS_CENTRAL"/>
    <property type="match status" value="1"/>
</dbReference>
<feature type="region of interest" description="Disordered" evidence="7">
    <location>
        <begin position="404"/>
        <end position="463"/>
    </location>
</feature>
<evidence type="ECO:0000259" key="8">
    <source>
        <dbReference type="PROSITE" id="PS51321"/>
    </source>
</evidence>